<dbReference type="PROSITE" id="PS50893">
    <property type="entry name" value="ABC_TRANSPORTER_2"/>
    <property type="match status" value="1"/>
</dbReference>
<dbReference type="InterPro" id="IPR027417">
    <property type="entry name" value="P-loop_NTPase"/>
</dbReference>
<name>A0A6H1Q2H9_9PROT</name>
<evidence type="ECO:0000256" key="5">
    <source>
        <dbReference type="ARBA" id="ARBA00022840"/>
    </source>
</evidence>
<organism evidence="9 10">
    <name type="scientific">Candidatus Pelagibacter giovannonii</name>
    <dbReference type="NCBI Taxonomy" id="2563896"/>
    <lineage>
        <taxon>Bacteria</taxon>
        <taxon>Pseudomonadati</taxon>
        <taxon>Pseudomonadota</taxon>
        <taxon>Alphaproteobacteria</taxon>
        <taxon>Candidatus Pelagibacterales</taxon>
        <taxon>Candidatus Pelagibacteraceae</taxon>
        <taxon>Candidatus Pelagibacter</taxon>
    </lineage>
</organism>
<dbReference type="Pfam" id="PF00005">
    <property type="entry name" value="ABC_tran"/>
    <property type="match status" value="1"/>
</dbReference>
<dbReference type="InterPro" id="IPR017871">
    <property type="entry name" value="ABC_transporter-like_CS"/>
</dbReference>
<keyword evidence="7" id="KW-0472">Membrane</keyword>
<dbReference type="GO" id="GO:0055052">
    <property type="term" value="C:ATP-binding cassette (ABC) transporter complex, substrate-binding subunit-containing"/>
    <property type="evidence" value="ECO:0007669"/>
    <property type="project" value="TreeGrafter"/>
</dbReference>
<evidence type="ECO:0000256" key="2">
    <source>
        <dbReference type="ARBA" id="ARBA00022448"/>
    </source>
</evidence>
<dbReference type="InterPro" id="IPR008995">
    <property type="entry name" value="Mo/tungstate-bd_C_term_dom"/>
</dbReference>
<evidence type="ECO:0000256" key="3">
    <source>
        <dbReference type="ARBA" id="ARBA00022475"/>
    </source>
</evidence>
<dbReference type="Gene3D" id="2.40.50.100">
    <property type="match status" value="1"/>
</dbReference>
<evidence type="ECO:0000256" key="6">
    <source>
        <dbReference type="ARBA" id="ARBA00022967"/>
    </source>
</evidence>
<dbReference type="GO" id="GO:0005524">
    <property type="term" value="F:ATP binding"/>
    <property type="evidence" value="ECO:0007669"/>
    <property type="project" value="UniProtKB-KW"/>
</dbReference>
<dbReference type="RefSeq" id="WP_168606994.1">
    <property type="nucleotide sequence ID" value="NZ_CP038852.1"/>
</dbReference>
<accession>A0A6H1Q2H9</accession>
<dbReference type="Gene3D" id="3.40.50.300">
    <property type="entry name" value="P-loop containing nucleotide triphosphate hydrolases"/>
    <property type="match status" value="1"/>
</dbReference>
<dbReference type="SUPFAM" id="SSF50331">
    <property type="entry name" value="MOP-like"/>
    <property type="match status" value="1"/>
</dbReference>
<dbReference type="InterPro" id="IPR003439">
    <property type="entry name" value="ABC_transporter-like_ATP-bd"/>
</dbReference>
<dbReference type="EMBL" id="CP038852">
    <property type="protein sequence ID" value="QIZ21132.1"/>
    <property type="molecule type" value="Genomic_DNA"/>
</dbReference>
<dbReference type="GO" id="GO:0015408">
    <property type="term" value="F:ABC-type ferric iron transporter activity"/>
    <property type="evidence" value="ECO:0007669"/>
    <property type="project" value="InterPro"/>
</dbReference>
<evidence type="ECO:0000313" key="10">
    <source>
        <dbReference type="Proteomes" id="UP000501094"/>
    </source>
</evidence>
<evidence type="ECO:0000313" key="9">
    <source>
        <dbReference type="EMBL" id="QIZ21132.1"/>
    </source>
</evidence>
<keyword evidence="10" id="KW-1185">Reference proteome</keyword>
<evidence type="ECO:0000256" key="4">
    <source>
        <dbReference type="ARBA" id="ARBA00022741"/>
    </source>
</evidence>
<dbReference type="Proteomes" id="UP000501094">
    <property type="component" value="Chromosome"/>
</dbReference>
<sequence length="359" mass="40588">MNLVGENLSYKLTEELQLRKISFNFEKGKLYTILGRTLSGKTTLLKTIAGLLMPDSGTIKFEGKNFLEIPVWERNIAMVYQQFINYPHLNVFENIAFPLKQRGLDPQKINDEVFNSLKLVGLEGYEKRKIQELSGGQQQRVSVARSLVKNAKILLLDEPLVNLDYKLREQLREEFKNIFINGLSEESIVVFSTTDPREAMELNGEVIVLDEGRVLQVGAAKEIFENPKNLKVAAISNDPPMNILKADIDSNKIKFEDIEIDIPDHLSKIKDKNFNFGIRASDVELNDNGFEFEVELAEISGSETLLHLTRGNAKIITSIEEVMDFKIHDKVKINFKSKKAYAFDETGNLASSPFGGSNV</sequence>
<feature type="domain" description="ABC transporter" evidence="8">
    <location>
        <begin position="3"/>
        <end position="236"/>
    </location>
</feature>
<keyword evidence="3" id="KW-1003">Cell membrane</keyword>
<proteinExistence type="inferred from homology"/>
<keyword evidence="6" id="KW-1278">Translocase</keyword>
<dbReference type="Gene3D" id="2.40.50.140">
    <property type="entry name" value="Nucleic acid-binding proteins"/>
    <property type="match status" value="1"/>
</dbReference>
<dbReference type="InterPro" id="IPR003593">
    <property type="entry name" value="AAA+_ATPase"/>
</dbReference>
<protein>
    <submittedName>
        <fullName evidence="9">ABC transporter ATP-binding protein</fullName>
    </submittedName>
</protein>
<dbReference type="CDD" id="cd03259">
    <property type="entry name" value="ABC_Carb_Solutes_like"/>
    <property type="match status" value="1"/>
</dbReference>
<keyword evidence="5 9" id="KW-0067">ATP-binding</keyword>
<dbReference type="PANTHER" id="PTHR43875">
    <property type="entry name" value="MALTODEXTRIN IMPORT ATP-BINDING PROTEIN MSMX"/>
    <property type="match status" value="1"/>
</dbReference>
<dbReference type="SUPFAM" id="SSF52540">
    <property type="entry name" value="P-loop containing nucleoside triphosphate hydrolases"/>
    <property type="match status" value="1"/>
</dbReference>
<keyword evidence="2" id="KW-0813">Transport</keyword>
<dbReference type="InterPro" id="IPR012340">
    <property type="entry name" value="NA-bd_OB-fold"/>
</dbReference>
<dbReference type="AlphaFoldDB" id="A0A6H1Q2H9"/>
<dbReference type="InterPro" id="IPR047641">
    <property type="entry name" value="ABC_transpr_MalK/UgpC-like"/>
</dbReference>
<dbReference type="GO" id="GO:0016887">
    <property type="term" value="F:ATP hydrolysis activity"/>
    <property type="evidence" value="ECO:0007669"/>
    <property type="project" value="InterPro"/>
</dbReference>
<keyword evidence="4" id="KW-0547">Nucleotide-binding</keyword>
<dbReference type="KEGG" id="peg:E5R92_04980"/>
<evidence type="ECO:0000259" key="8">
    <source>
        <dbReference type="PROSITE" id="PS50893"/>
    </source>
</evidence>
<gene>
    <name evidence="9" type="ORF">E5R92_04980</name>
</gene>
<evidence type="ECO:0000256" key="7">
    <source>
        <dbReference type="ARBA" id="ARBA00023136"/>
    </source>
</evidence>
<comment type="similarity">
    <text evidence="1">Belongs to the ABC transporter superfamily.</text>
</comment>
<dbReference type="SMART" id="SM00382">
    <property type="entry name" value="AAA"/>
    <property type="match status" value="1"/>
</dbReference>
<dbReference type="InterPro" id="IPR015853">
    <property type="entry name" value="ABC_transpr_FbpC"/>
</dbReference>
<dbReference type="PANTHER" id="PTHR43875:SF15">
    <property type="entry name" value="TREHALOSE IMPORT ATP-BINDING PROTEIN SUGC"/>
    <property type="match status" value="1"/>
</dbReference>
<evidence type="ECO:0000256" key="1">
    <source>
        <dbReference type="ARBA" id="ARBA00005417"/>
    </source>
</evidence>
<reference evidence="9 10" key="1">
    <citation type="journal article" date="2020" name="Nat. Microbiol.">
        <title>Lysogenic host-virus interactions in SAR11 marine bacteria.</title>
        <authorList>
            <person name="Morris R.M."/>
            <person name="Cain K.R."/>
            <person name="Hvorecny K.L."/>
            <person name="Kollman J.M."/>
        </authorList>
    </citation>
    <scope>NUCLEOTIDE SEQUENCE [LARGE SCALE GENOMIC DNA]</scope>
    <source>
        <strain evidence="9 10">NP1</strain>
    </source>
</reference>
<dbReference type="PROSITE" id="PS00211">
    <property type="entry name" value="ABC_TRANSPORTER_1"/>
    <property type="match status" value="1"/>
</dbReference>